<dbReference type="GO" id="GO:0005739">
    <property type="term" value="C:mitochondrion"/>
    <property type="evidence" value="ECO:0007669"/>
    <property type="project" value="UniProtKB-ARBA"/>
</dbReference>
<dbReference type="PROSITE" id="PS00571">
    <property type="entry name" value="AMIDASES"/>
    <property type="match status" value="1"/>
</dbReference>
<keyword evidence="4" id="KW-0547">Nucleotide-binding</keyword>
<dbReference type="GO" id="GO:0030956">
    <property type="term" value="C:glutamyl-tRNA(Gln) amidotransferase complex"/>
    <property type="evidence" value="ECO:0007669"/>
    <property type="project" value="InterPro"/>
</dbReference>
<dbReference type="InterPro" id="IPR036928">
    <property type="entry name" value="AS_sf"/>
</dbReference>
<dbReference type="InterPro" id="IPR000120">
    <property type="entry name" value="Amidase"/>
</dbReference>
<evidence type="ECO:0000256" key="7">
    <source>
        <dbReference type="ARBA" id="ARBA00047407"/>
    </source>
</evidence>
<keyword evidence="9" id="KW-0808">Transferase</keyword>
<evidence type="ECO:0000313" key="9">
    <source>
        <dbReference type="EMBL" id="VAV83023.1"/>
    </source>
</evidence>
<reference evidence="9" key="1">
    <citation type="submission" date="2018-06" db="EMBL/GenBank/DDBJ databases">
        <authorList>
            <person name="Zhirakovskaya E."/>
        </authorList>
    </citation>
    <scope>NUCLEOTIDE SEQUENCE</scope>
</reference>
<dbReference type="HAMAP" id="MF_00120">
    <property type="entry name" value="GatA"/>
    <property type="match status" value="1"/>
</dbReference>
<keyword evidence="3 9" id="KW-0436">Ligase</keyword>
<evidence type="ECO:0000256" key="1">
    <source>
        <dbReference type="ARBA" id="ARBA00008069"/>
    </source>
</evidence>
<gene>
    <name evidence="9" type="ORF">MNBD_DELTA01-678</name>
</gene>
<evidence type="ECO:0000256" key="5">
    <source>
        <dbReference type="ARBA" id="ARBA00022840"/>
    </source>
</evidence>
<name>A0A3B0REB2_9ZZZZ</name>
<organism evidence="9">
    <name type="scientific">hydrothermal vent metagenome</name>
    <dbReference type="NCBI Taxonomy" id="652676"/>
    <lineage>
        <taxon>unclassified sequences</taxon>
        <taxon>metagenomes</taxon>
        <taxon>ecological metagenomes</taxon>
    </lineage>
</organism>
<feature type="domain" description="Amidase" evidence="8">
    <location>
        <begin position="24"/>
        <end position="466"/>
    </location>
</feature>
<dbReference type="PANTHER" id="PTHR11895">
    <property type="entry name" value="TRANSAMIDASE"/>
    <property type="match status" value="1"/>
</dbReference>
<dbReference type="GO" id="GO:0016740">
    <property type="term" value="F:transferase activity"/>
    <property type="evidence" value="ECO:0007669"/>
    <property type="project" value="UniProtKB-KW"/>
</dbReference>
<dbReference type="GO" id="GO:0006412">
    <property type="term" value="P:translation"/>
    <property type="evidence" value="ECO:0007669"/>
    <property type="project" value="UniProtKB-KW"/>
</dbReference>
<accession>A0A3B0REB2</accession>
<dbReference type="InterPro" id="IPR004412">
    <property type="entry name" value="GatA"/>
</dbReference>
<sequence length="486" mass="52113">MDITELTLSELSAKLQAGELTSREATEAYLERIAAKDEKINTYLTLCKDEALHAADAADARLKAGTNTTPLTGVPIALKDIFCTENIRTTCASKILDNFIPPYDSTVSKRLKEAGAVMLGKLNMDEFAMGSSNENSAYGAVLNPWDTERVPGGSSGGSASAVAASLCAASIGTDTGGSIRQPASLCGVVGMKPTYGRVSRYGMIAFASSLDQAGPLTRSVEDAAILLQIMAGHDPLDSTSINAPVPDYTKDLKNGVKGLRIGIPKEYFVDGLDPEVESSIKTAIEVYKKEGSEIVEVTLPHTEYAVGVYYLVATAEASSNLARFDGVKYGLRVDEGTGLLDMYKATRDKGFGAEVKRRIMLGTYSLSSGYYDAYYKKASQVRTLIRRDFDEAFKDCDVILTPTTPSAAFKKGEKTDDPLTMYLSDIFTISCNLAGIPGISVPCGMTSNGLPIGLQILAPSMEEARLFRAAHAFEAATDWHTRRPGI</sequence>
<dbReference type="NCBIfam" id="TIGR00132">
    <property type="entry name" value="gatA"/>
    <property type="match status" value="1"/>
</dbReference>
<keyword evidence="6" id="KW-0648">Protein biosynthesis</keyword>
<evidence type="ECO:0000259" key="8">
    <source>
        <dbReference type="Pfam" id="PF01425"/>
    </source>
</evidence>
<evidence type="ECO:0000256" key="6">
    <source>
        <dbReference type="ARBA" id="ARBA00022917"/>
    </source>
</evidence>
<keyword evidence="5" id="KW-0067">ATP-binding</keyword>
<evidence type="ECO:0000256" key="2">
    <source>
        <dbReference type="ARBA" id="ARBA00012739"/>
    </source>
</evidence>
<dbReference type="EC" id="6.3.5.7" evidence="2"/>
<proteinExistence type="inferred from homology"/>
<dbReference type="Gene3D" id="3.90.1300.10">
    <property type="entry name" value="Amidase signature (AS) domain"/>
    <property type="match status" value="1"/>
</dbReference>
<dbReference type="SUPFAM" id="SSF75304">
    <property type="entry name" value="Amidase signature (AS) enzymes"/>
    <property type="match status" value="1"/>
</dbReference>
<evidence type="ECO:0000256" key="4">
    <source>
        <dbReference type="ARBA" id="ARBA00022741"/>
    </source>
</evidence>
<dbReference type="GO" id="GO:0050567">
    <property type="term" value="F:glutaminyl-tRNA synthase (glutamine-hydrolyzing) activity"/>
    <property type="evidence" value="ECO:0007669"/>
    <property type="project" value="UniProtKB-EC"/>
</dbReference>
<dbReference type="InterPro" id="IPR023631">
    <property type="entry name" value="Amidase_dom"/>
</dbReference>
<dbReference type="PANTHER" id="PTHR11895:SF151">
    <property type="entry name" value="GLUTAMYL-TRNA(GLN) AMIDOTRANSFERASE SUBUNIT A"/>
    <property type="match status" value="1"/>
</dbReference>
<dbReference type="EMBL" id="UOEA01000034">
    <property type="protein sequence ID" value="VAV83023.1"/>
    <property type="molecule type" value="Genomic_DNA"/>
</dbReference>
<dbReference type="InterPro" id="IPR020556">
    <property type="entry name" value="Amidase_CS"/>
</dbReference>
<dbReference type="GO" id="GO:0005524">
    <property type="term" value="F:ATP binding"/>
    <property type="evidence" value="ECO:0007669"/>
    <property type="project" value="UniProtKB-KW"/>
</dbReference>
<comment type="similarity">
    <text evidence="1">Belongs to the amidase family. GatA subfamily.</text>
</comment>
<dbReference type="Pfam" id="PF01425">
    <property type="entry name" value="Amidase"/>
    <property type="match status" value="1"/>
</dbReference>
<comment type="catalytic activity">
    <reaction evidence="7">
        <text>L-glutamyl-tRNA(Gln) + L-glutamine + ATP + H2O = L-glutaminyl-tRNA(Gln) + L-glutamate + ADP + phosphate + H(+)</text>
        <dbReference type="Rhea" id="RHEA:17521"/>
        <dbReference type="Rhea" id="RHEA-COMP:9681"/>
        <dbReference type="Rhea" id="RHEA-COMP:9684"/>
        <dbReference type="ChEBI" id="CHEBI:15377"/>
        <dbReference type="ChEBI" id="CHEBI:15378"/>
        <dbReference type="ChEBI" id="CHEBI:29985"/>
        <dbReference type="ChEBI" id="CHEBI:30616"/>
        <dbReference type="ChEBI" id="CHEBI:43474"/>
        <dbReference type="ChEBI" id="CHEBI:58359"/>
        <dbReference type="ChEBI" id="CHEBI:78520"/>
        <dbReference type="ChEBI" id="CHEBI:78521"/>
        <dbReference type="ChEBI" id="CHEBI:456216"/>
        <dbReference type="EC" id="6.3.5.7"/>
    </reaction>
</comment>
<evidence type="ECO:0000256" key="3">
    <source>
        <dbReference type="ARBA" id="ARBA00022598"/>
    </source>
</evidence>
<dbReference type="AlphaFoldDB" id="A0A3B0REB2"/>
<protein>
    <recommendedName>
        <fullName evidence="2">glutaminyl-tRNA synthase (glutamine-hydrolyzing)</fullName>
        <ecNumber evidence="2">6.3.5.7</ecNumber>
    </recommendedName>
</protein>